<accession>A0ABW3K8I3</accession>
<feature type="transmembrane region" description="Helical" evidence="1">
    <location>
        <begin position="53"/>
        <end position="75"/>
    </location>
</feature>
<evidence type="ECO:0000313" key="3">
    <source>
        <dbReference type="EMBL" id="MFD1001901.1"/>
    </source>
</evidence>
<dbReference type="EMBL" id="JBHTKA010000008">
    <property type="protein sequence ID" value="MFD1001901.1"/>
    <property type="molecule type" value="Genomic_DNA"/>
</dbReference>
<protein>
    <submittedName>
        <fullName evidence="3">Sensor histidine kinase</fullName>
        <ecNumber evidence="3">2.7.13.3</ecNumber>
    </submittedName>
</protein>
<reference evidence="4" key="1">
    <citation type="journal article" date="2019" name="Int. J. Syst. Evol. Microbiol.">
        <title>The Global Catalogue of Microorganisms (GCM) 10K type strain sequencing project: providing services to taxonomists for standard genome sequencing and annotation.</title>
        <authorList>
            <consortium name="The Broad Institute Genomics Platform"/>
            <consortium name="The Broad Institute Genome Sequencing Center for Infectious Disease"/>
            <person name="Wu L."/>
            <person name="Ma J."/>
        </authorList>
    </citation>
    <scope>NUCLEOTIDE SEQUENCE [LARGE SCALE GENOMIC DNA]</scope>
    <source>
        <strain evidence="4">CCUG 58938</strain>
    </source>
</reference>
<dbReference type="InterPro" id="IPR010559">
    <property type="entry name" value="Sig_transdc_His_kin_internal"/>
</dbReference>
<dbReference type="Proteomes" id="UP001597112">
    <property type="component" value="Unassembled WGS sequence"/>
</dbReference>
<keyword evidence="4" id="KW-1185">Reference proteome</keyword>
<comment type="caution">
    <text evidence="3">The sequence shown here is derived from an EMBL/GenBank/DDBJ whole genome shotgun (WGS) entry which is preliminary data.</text>
</comment>
<evidence type="ECO:0000256" key="1">
    <source>
        <dbReference type="SAM" id="Phobius"/>
    </source>
</evidence>
<dbReference type="GO" id="GO:0004673">
    <property type="term" value="F:protein histidine kinase activity"/>
    <property type="evidence" value="ECO:0007669"/>
    <property type="project" value="UniProtKB-EC"/>
</dbReference>
<proteinExistence type="predicted"/>
<dbReference type="RefSeq" id="WP_377582461.1">
    <property type="nucleotide sequence ID" value="NZ_JBHTKA010000008.1"/>
</dbReference>
<gene>
    <name evidence="3" type="ORF">ACFQ21_21425</name>
</gene>
<evidence type="ECO:0000259" key="2">
    <source>
        <dbReference type="Pfam" id="PF06580"/>
    </source>
</evidence>
<keyword evidence="1" id="KW-0472">Membrane</keyword>
<sequence>MDSFFSRLVLSNKTSYRLGRHALFWTVCWAFQGFIYGFYYIEGRATNFFAISYIESFIYLPQHMFLSYAIIYYVLPYIIFRDRYWVGFVWVIALILIAAALSPVVNYYLITPLRIYLHHPVKAMTFFFSFMGGLRGSMTIAGFAVAIKLIKHWYQKKIETEQLEKERIKAELEILKGQIHPHFMFNTLNSIYSLALKKSDETPEAILKLSKLMRYILTDCTNITVNLGKEVEVLLHYIELEKGRFGSRLDISVNIKGDIEKNAIAPLLLLPFLENSFKHGANEMIEQAWMSLDLQVNETALKFKLINGRAIDHNNPNSIHMGLQNVKKRLQLLYPNAHELRITEDADTFVVSLAIELGSIKLIET</sequence>
<dbReference type="PANTHER" id="PTHR34220">
    <property type="entry name" value="SENSOR HISTIDINE KINASE YPDA"/>
    <property type="match status" value="1"/>
</dbReference>
<dbReference type="PANTHER" id="PTHR34220:SF7">
    <property type="entry name" value="SENSOR HISTIDINE KINASE YPDA"/>
    <property type="match status" value="1"/>
</dbReference>
<feature type="transmembrane region" description="Helical" evidence="1">
    <location>
        <begin position="21"/>
        <end position="41"/>
    </location>
</feature>
<feature type="transmembrane region" description="Helical" evidence="1">
    <location>
        <begin position="84"/>
        <end position="105"/>
    </location>
</feature>
<keyword evidence="3" id="KW-0418">Kinase</keyword>
<keyword evidence="1" id="KW-1133">Transmembrane helix</keyword>
<dbReference type="Pfam" id="PF06580">
    <property type="entry name" value="His_kinase"/>
    <property type="match status" value="1"/>
</dbReference>
<feature type="transmembrane region" description="Helical" evidence="1">
    <location>
        <begin position="125"/>
        <end position="147"/>
    </location>
</feature>
<name>A0ABW3K8I3_9BACT</name>
<keyword evidence="3" id="KW-0808">Transferase</keyword>
<dbReference type="InterPro" id="IPR050640">
    <property type="entry name" value="Bact_2-comp_sensor_kinase"/>
</dbReference>
<feature type="domain" description="Signal transduction histidine kinase internal region" evidence="2">
    <location>
        <begin position="170"/>
        <end position="249"/>
    </location>
</feature>
<dbReference type="EC" id="2.7.13.3" evidence="3"/>
<organism evidence="3 4">
    <name type="scientific">Ohtaekwangia kribbensis</name>
    <dbReference type="NCBI Taxonomy" id="688913"/>
    <lineage>
        <taxon>Bacteria</taxon>
        <taxon>Pseudomonadati</taxon>
        <taxon>Bacteroidota</taxon>
        <taxon>Cytophagia</taxon>
        <taxon>Cytophagales</taxon>
        <taxon>Fulvivirgaceae</taxon>
        <taxon>Ohtaekwangia</taxon>
    </lineage>
</organism>
<keyword evidence="1" id="KW-0812">Transmembrane</keyword>
<evidence type="ECO:0000313" key="4">
    <source>
        <dbReference type="Proteomes" id="UP001597112"/>
    </source>
</evidence>